<proteinExistence type="predicted"/>
<reference evidence="2" key="1">
    <citation type="journal article" date="2021" name="Nat. Commun.">
        <title>Genetic determinants of endophytism in the Arabidopsis root mycobiome.</title>
        <authorList>
            <person name="Mesny F."/>
            <person name="Miyauchi S."/>
            <person name="Thiergart T."/>
            <person name="Pickel B."/>
            <person name="Atanasova L."/>
            <person name="Karlsson M."/>
            <person name="Huettel B."/>
            <person name="Barry K.W."/>
            <person name="Haridas S."/>
            <person name="Chen C."/>
            <person name="Bauer D."/>
            <person name="Andreopoulos W."/>
            <person name="Pangilinan J."/>
            <person name="LaButti K."/>
            <person name="Riley R."/>
            <person name="Lipzen A."/>
            <person name="Clum A."/>
            <person name="Drula E."/>
            <person name="Henrissat B."/>
            <person name="Kohler A."/>
            <person name="Grigoriev I.V."/>
            <person name="Martin F.M."/>
            <person name="Hacquard S."/>
        </authorList>
    </citation>
    <scope>NUCLEOTIDE SEQUENCE</scope>
    <source>
        <strain evidence="2">MPI-SDFR-AT-0120</strain>
    </source>
</reference>
<comment type="caution">
    <text evidence="2">The sequence shown here is derived from an EMBL/GenBank/DDBJ whole genome shotgun (WGS) entry which is preliminary data.</text>
</comment>
<dbReference type="OrthoDB" id="3789892at2759"/>
<dbReference type="InterPro" id="IPR036047">
    <property type="entry name" value="F-box-like_dom_sf"/>
</dbReference>
<dbReference type="PROSITE" id="PS50181">
    <property type="entry name" value="FBOX"/>
    <property type="match status" value="1"/>
</dbReference>
<dbReference type="Proteomes" id="UP000813461">
    <property type="component" value="Unassembled WGS sequence"/>
</dbReference>
<dbReference type="Gene3D" id="1.20.1280.50">
    <property type="match status" value="1"/>
</dbReference>
<dbReference type="EMBL" id="JAGMVJ010000028">
    <property type="protein sequence ID" value="KAH7070124.1"/>
    <property type="molecule type" value="Genomic_DNA"/>
</dbReference>
<organism evidence="2 3">
    <name type="scientific">Paraphoma chrysanthemicola</name>
    <dbReference type="NCBI Taxonomy" id="798071"/>
    <lineage>
        <taxon>Eukaryota</taxon>
        <taxon>Fungi</taxon>
        <taxon>Dikarya</taxon>
        <taxon>Ascomycota</taxon>
        <taxon>Pezizomycotina</taxon>
        <taxon>Dothideomycetes</taxon>
        <taxon>Pleosporomycetidae</taxon>
        <taxon>Pleosporales</taxon>
        <taxon>Pleosporineae</taxon>
        <taxon>Phaeosphaeriaceae</taxon>
        <taxon>Paraphoma</taxon>
    </lineage>
</organism>
<dbReference type="SUPFAM" id="SSF81383">
    <property type="entry name" value="F-box domain"/>
    <property type="match status" value="1"/>
</dbReference>
<evidence type="ECO:0000313" key="2">
    <source>
        <dbReference type="EMBL" id="KAH7070124.1"/>
    </source>
</evidence>
<evidence type="ECO:0000259" key="1">
    <source>
        <dbReference type="PROSITE" id="PS50181"/>
    </source>
</evidence>
<accession>A0A8K0QTT6</accession>
<gene>
    <name evidence="2" type="ORF">FB567DRAFT_220549</name>
</gene>
<evidence type="ECO:0000313" key="3">
    <source>
        <dbReference type="Proteomes" id="UP000813461"/>
    </source>
</evidence>
<keyword evidence="3" id="KW-1185">Reference proteome</keyword>
<sequence>MLPSRCLNELPKELLRAISGHLPCQSALDFLLTCRHMYLVCDDWTVWRTLAVRNVLSPHGIGMLSNGKQDGWKRCVIAAAKAARPPVEWALKDMETWIPHLAALCHPDILHDSALSGGLPSCSMFDHPIVLQDSEDLISCSSNISEQTDLPAMQTAQAASFSLAVQCLSLSAPRECFVDLLRAVPWVEINMLELDDMTTEERTKAISLQHALANRVVGFMAATMRFTRGISHPFPPFADSIPFTRQMDLPLPFDLQGMEQFATCHLRVMAKPSFFTDSTWTGCLCIVPPADLRTSPGALNFLSIGGTSMNGRVHGDTVIATPVGHYPNGNIFEAVARFQLVDEQNEDYYTLQSNNFHSEAMFHRVRLTVNRRTGWLSVHHWHPLRQDFMTTGGVITPFGIVTWLNSPGAWMWLWKVDWCGSRPVS</sequence>
<protein>
    <recommendedName>
        <fullName evidence="1">F-box domain-containing protein</fullName>
    </recommendedName>
</protein>
<feature type="domain" description="F-box" evidence="1">
    <location>
        <begin position="4"/>
        <end position="50"/>
    </location>
</feature>
<dbReference type="AlphaFoldDB" id="A0A8K0QTT6"/>
<name>A0A8K0QTT6_9PLEO</name>
<dbReference type="InterPro" id="IPR001810">
    <property type="entry name" value="F-box_dom"/>
</dbReference>